<feature type="chain" id="PRO_5012019114" description="Putative aliphatic sulfonates-binding protein" evidence="9">
    <location>
        <begin position="21"/>
        <end position="329"/>
    </location>
</feature>
<dbReference type="InterPro" id="IPR001638">
    <property type="entry name" value="Solute-binding_3/MltF_N"/>
</dbReference>
<dbReference type="SMART" id="SM00062">
    <property type="entry name" value="PBPb"/>
    <property type="match status" value="1"/>
</dbReference>
<dbReference type="GO" id="GO:0042626">
    <property type="term" value="F:ATPase-coupled transmembrane transporter activity"/>
    <property type="evidence" value="ECO:0007669"/>
    <property type="project" value="InterPro"/>
</dbReference>
<feature type="signal peptide" evidence="9">
    <location>
        <begin position="1"/>
        <end position="20"/>
    </location>
</feature>
<evidence type="ECO:0000256" key="8">
    <source>
        <dbReference type="ARBA" id="ARBA00070228"/>
    </source>
</evidence>
<evidence type="ECO:0000256" key="5">
    <source>
        <dbReference type="ARBA" id="ARBA00023139"/>
    </source>
</evidence>
<keyword evidence="3" id="KW-0813">Transport</keyword>
<dbReference type="PROSITE" id="PS51257">
    <property type="entry name" value="PROKAR_LIPOPROTEIN"/>
    <property type="match status" value="1"/>
</dbReference>
<comment type="similarity">
    <text evidence="2">Belongs to the bacterial solute-binding protein SsuA/TauA family.</text>
</comment>
<comment type="subcellular location">
    <subcellularLocation>
        <location evidence="1">Periplasm</location>
    </subcellularLocation>
</comment>
<dbReference type="Pfam" id="PF09084">
    <property type="entry name" value="NMT1"/>
    <property type="match status" value="1"/>
</dbReference>
<evidence type="ECO:0000256" key="1">
    <source>
        <dbReference type="ARBA" id="ARBA00004418"/>
    </source>
</evidence>
<sequence length="329" mass="35878">MKKIIILLAAAVMMSAGCSADGTGGSGKTVKEIRIGIQQSLSPLLIAKEKGWFEEAFKKDGIKVKWVEFQSGPPQFEGLAADKLDFSQVGNSPVISGQAAGIDFKEIGLSQDGLKANGILVNKGSGIQSLKELKGKKIAVAKGSSGFDFLYKALDKAGLSADDVTLIQLQPDEAVSAFENKSVDAWSIWEPYLSIETLQHGAEILANGESTDLYSPGFTLVRTGFSKEHPDEVVRFLKVFNKAVTWQKEHKDEAVSLYAKIKHLDPKVVRNVLNNTEPLNEPINDDIVKAQQETADFQYRTKAIHKKINVKDVVDNSFIKKALETGDGK</sequence>
<accession>A0A291R8Y0</accession>
<protein>
    <recommendedName>
        <fullName evidence="8">Putative aliphatic sulfonates-binding protein</fullName>
    </recommendedName>
</protein>
<dbReference type="PANTHER" id="PTHR30024">
    <property type="entry name" value="ALIPHATIC SULFONATES-BINDING PROTEIN-RELATED"/>
    <property type="match status" value="1"/>
</dbReference>
<evidence type="ECO:0000259" key="10">
    <source>
        <dbReference type="SMART" id="SM00062"/>
    </source>
</evidence>
<dbReference type="SUPFAM" id="SSF53850">
    <property type="entry name" value="Periplasmic binding protein-like II"/>
    <property type="match status" value="1"/>
</dbReference>
<comment type="function">
    <text evidence="7">Part of a binding-protein-dependent transport system for aliphatic sulfonates. Putative binding protein.</text>
</comment>
<evidence type="ECO:0000313" key="11">
    <source>
        <dbReference type="EMBL" id="ATL63296.1"/>
    </source>
</evidence>
<keyword evidence="4 9" id="KW-0732">Signal</keyword>
<reference evidence="11" key="1">
    <citation type="submission" date="2016-11" db="EMBL/GenBank/DDBJ databases">
        <authorList>
            <person name="Jaros S."/>
            <person name="Januszkiewicz K."/>
            <person name="Wedrychowicz H."/>
        </authorList>
    </citation>
    <scope>NUCLEOTIDE SEQUENCE</scope>
    <source>
        <strain evidence="11">SYBC H47</strain>
    </source>
</reference>
<feature type="domain" description="Solute-binding protein family 3/N-terminal" evidence="10">
    <location>
        <begin position="32"/>
        <end position="267"/>
    </location>
</feature>
<dbReference type="PANTHER" id="PTHR30024:SF42">
    <property type="entry name" value="ALIPHATIC SULFONATES-BINDING PROTEIN-RELATED"/>
    <property type="match status" value="1"/>
</dbReference>
<evidence type="ECO:0000256" key="3">
    <source>
        <dbReference type="ARBA" id="ARBA00022448"/>
    </source>
</evidence>
<evidence type="ECO:0000256" key="9">
    <source>
        <dbReference type="SAM" id="SignalP"/>
    </source>
</evidence>
<evidence type="ECO:0000256" key="7">
    <source>
        <dbReference type="ARBA" id="ARBA00055538"/>
    </source>
</evidence>
<evidence type="ECO:0000256" key="4">
    <source>
        <dbReference type="ARBA" id="ARBA00022729"/>
    </source>
</evidence>
<keyword evidence="5" id="KW-0564">Palmitate</keyword>
<keyword evidence="6" id="KW-0449">Lipoprotein</keyword>
<dbReference type="InterPro" id="IPR015168">
    <property type="entry name" value="SsuA/THI5"/>
</dbReference>
<dbReference type="GO" id="GO:0016020">
    <property type="term" value="C:membrane"/>
    <property type="evidence" value="ECO:0007669"/>
    <property type="project" value="InterPro"/>
</dbReference>
<evidence type="ECO:0000256" key="6">
    <source>
        <dbReference type="ARBA" id="ARBA00023288"/>
    </source>
</evidence>
<dbReference type="FunFam" id="3.40.190.10:FF:000050">
    <property type="entry name" value="Sulfonate ABC transporter substrate-binding protein"/>
    <property type="match status" value="1"/>
</dbReference>
<proteinExistence type="inferred from homology"/>
<dbReference type="Gene3D" id="3.40.190.10">
    <property type="entry name" value="Periplasmic binding protein-like II"/>
    <property type="match status" value="2"/>
</dbReference>
<organism evidence="11">
    <name type="scientific">Bacillus amyloliquefaciens</name>
    <name type="common">Bacillus velezensis</name>
    <dbReference type="NCBI Taxonomy" id="1390"/>
    <lineage>
        <taxon>Bacteria</taxon>
        <taxon>Bacillati</taxon>
        <taxon>Bacillota</taxon>
        <taxon>Bacilli</taxon>
        <taxon>Bacillales</taxon>
        <taxon>Bacillaceae</taxon>
        <taxon>Bacillus</taxon>
        <taxon>Bacillus amyloliquefaciens group</taxon>
    </lineage>
</organism>
<dbReference type="AlphaFoldDB" id="A0A291R8Y0"/>
<dbReference type="EMBL" id="KY115187">
    <property type="protein sequence ID" value="ATL63296.1"/>
    <property type="molecule type" value="Genomic_DNA"/>
</dbReference>
<dbReference type="InterPro" id="IPR010067">
    <property type="entry name" value="ABC_SsuA_sub-bd"/>
</dbReference>
<evidence type="ECO:0000256" key="2">
    <source>
        <dbReference type="ARBA" id="ARBA00010742"/>
    </source>
</evidence>
<dbReference type="NCBIfam" id="TIGR01728">
    <property type="entry name" value="SsuA_fam"/>
    <property type="match status" value="1"/>
</dbReference>
<name>A0A291R8Y0_BACAM</name>
<dbReference type="GO" id="GO:0042597">
    <property type="term" value="C:periplasmic space"/>
    <property type="evidence" value="ECO:0007669"/>
    <property type="project" value="UniProtKB-SubCell"/>
</dbReference>